<dbReference type="InterPro" id="IPR000182">
    <property type="entry name" value="GNAT_dom"/>
</dbReference>
<accession>A0A233V344</accession>
<reference evidence="3" key="1">
    <citation type="submission" date="2017-04" db="EMBL/GenBank/DDBJ databases">
        <title>Finegoldia magna isolated from orthopedic joint implant-associated infections.</title>
        <authorList>
            <person name="Bjorklund S."/>
            <person name="Bruggemann H."/>
            <person name="Jensen A."/>
            <person name="Hellmark B."/>
            <person name="Soderquist B."/>
        </authorList>
    </citation>
    <scope>NUCLEOTIDE SEQUENCE [LARGE SCALE GENOMIC DNA]</scope>
    <source>
        <strain evidence="3">CCUG 54800</strain>
    </source>
</reference>
<dbReference type="GO" id="GO:0016747">
    <property type="term" value="F:acyltransferase activity, transferring groups other than amino-acyl groups"/>
    <property type="evidence" value="ECO:0007669"/>
    <property type="project" value="InterPro"/>
</dbReference>
<name>A0A233V344_FINMA</name>
<dbReference type="EMBL" id="NDYC01000032">
    <property type="protein sequence ID" value="OXZ26810.1"/>
    <property type="molecule type" value="Genomic_DNA"/>
</dbReference>
<proteinExistence type="predicted"/>
<dbReference type="Gene3D" id="3.40.630.30">
    <property type="match status" value="1"/>
</dbReference>
<protein>
    <submittedName>
        <fullName evidence="2">GNAT family N-acetyltransferase</fullName>
    </submittedName>
</protein>
<dbReference type="Proteomes" id="UP000215413">
    <property type="component" value="Unassembled WGS sequence"/>
</dbReference>
<dbReference type="RefSeq" id="WP_094206155.1">
    <property type="nucleotide sequence ID" value="NZ_CACRTP010000020.1"/>
</dbReference>
<dbReference type="InterPro" id="IPR016181">
    <property type="entry name" value="Acyl_CoA_acyltransferase"/>
</dbReference>
<keyword evidence="2" id="KW-0808">Transferase</keyword>
<organism evidence="2 3">
    <name type="scientific">Finegoldia magna</name>
    <name type="common">Peptostreptococcus magnus</name>
    <dbReference type="NCBI Taxonomy" id="1260"/>
    <lineage>
        <taxon>Bacteria</taxon>
        <taxon>Bacillati</taxon>
        <taxon>Bacillota</taxon>
        <taxon>Tissierellia</taxon>
        <taxon>Tissierellales</taxon>
        <taxon>Peptoniphilaceae</taxon>
        <taxon>Finegoldia</taxon>
    </lineage>
</organism>
<dbReference type="PANTHER" id="PTHR43415">
    <property type="entry name" value="SPERMIDINE N(1)-ACETYLTRANSFERASE"/>
    <property type="match status" value="1"/>
</dbReference>
<dbReference type="PROSITE" id="PS51186">
    <property type="entry name" value="GNAT"/>
    <property type="match status" value="1"/>
</dbReference>
<evidence type="ECO:0000313" key="3">
    <source>
        <dbReference type="Proteomes" id="UP000215413"/>
    </source>
</evidence>
<sequence length="146" mass="17350">MNTITVNENIKLIPYFENYETTLKWYADKDVCKQVDNIDFVYDVDRLQKMYNYLNTHGKLFYIEYKNKLVGDISLTNDNEITIVVCKEFQNKHIGRCCVKKILELAKENGLKSVTANIYAFNHQSRKMFEAVGFKQIDEELFEYKF</sequence>
<gene>
    <name evidence="2" type="ORF">B9N49_07325</name>
</gene>
<dbReference type="Pfam" id="PF00583">
    <property type="entry name" value="Acetyltransf_1"/>
    <property type="match status" value="1"/>
</dbReference>
<evidence type="ECO:0000313" key="2">
    <source>
        <dbReference type="EMBL" id="OXZ26810.1"/>
    </source>
</evidence>
<dbReference type="CDD" id="cd04301">
    <property type="entry name" value="NAT_SF"/>
    <property type="match status" value="1"/>
</dbReference>
<dbReference type="SUPFAM" id="SSF55729">
    <property type="entry name" value="Acyl-CoA N-acyltransferases (Nat)"/>
    <property type="match status" value="1"/>
</dbReference>
<dbReference type="PANTHER" id="PTHR43415:SF3">
    <property type="entry name" value="GNAT-FAMILY ACETYLTRANSFERASE"/>
    <property type="match status" value="1"/>
</dbReference>
<comment type="caution">
    <text evidence="2">The sequence shown here is derived from an EMBL/GenBank/DDBJ whole genome shotgun (WGS) entry which is preliminary data.</text>
</comment>
<dbReference type="AlphaFoldDB" id="A0A233V344"/>
<feature type="domain" description="N-acetyltransferase" evidence="1">
    <location>
        <begin position="10"/>
        <end position="146"/>
    </location>
</feature>
<evidence type="ECO:0000259" key="1">
    <source>
        <dbReference type="PROSITE" id="PS51186"/>
    </source>
</evidence>